<evidence type="ECO:0000313" key="14">
    <source>
        <dbReference type="Proteomes" id="UP001154252"/>
    </source>
</evidence>
<organism evidence="13 14">
    <name type="scientific">Penicillium egyptiacum</name>
    <dbReference type="NCBI Taxonomy" id="1303716"/>
    <lineage>
        <taxon>Eukaryota</taxon>
        <taxon>Fungi</taxon>
        <taxon>Dikarya</taxon>
        <taxon>Ascomycota</taxon>
        <taxon>Pezizomycotina</taxon>
        <taxon>Eurotiomycetes</taxon>
        <taxon>Eurotiomycetidae</taxon>
        <taxon>Eurotiales</taxon>
        <taxon>Aspergillaceae</taxon>
        <taxon>Penicillium</taxon>
    </lineage>
</organism>
<evidence type="ECO:0000256" key="8">
    <source>
        <dbReference type="ARBA" id="ARBA00023002"/>
    </source>
</evidence>
<keyword evidence="6" id="KW-0479">Metal-binding</keyword>
<keyword evidence="9" id="KW-0408">Iron</keyword>
<dbReference type="InterPro" id="IPR050121">
    <property type="entry name" value="Cytochrome_P450_monoxygenase"/>
</dbReference>
<evidence type="ECO:0000256" key="10">
    <source>
        <dbReference type="ARBA" id="ARBA00023033"/>
    </source>
</evidence>
<reference evidence="13" key="1">
    <citation type="submission" date="2021-07" db="EMBL/GenBank/DDBJ databases">
        <authorList>
            <person name="Branca A.L. A."/>
        </authorList>
    </citation>
    <scope>NUCLEOTIDE SEQUENCE</scope>
</reference>
<proteinExistence type="inferred from homology"/>
<evidence type="ECO:0000256" key="11">
    <source>
        <dbReference type="ARBA" id="ARBA00023136"/>
    </source>
</evidence>
<dbReference type="GO" id="GO:0005506">
    <property type="term" value="F:iron ion binding"/>
    <property type="evidence" value="ECO:0007669"/>
    <property type="project" value="InterPro"/>
</dbReference>
<evidence type="ECO:0000256" key="12">
    <source>
        <dbReference type="SAM" id="Phobius"/>
    </source>
</evidence>
<dbReference type="GO" id="GO:0020037">
    <property type="term" value="F:heme binding"/>
    <property type="evidence" value="ECO:0007669"/>
    <property type="project" value="InterPro"/>
</dbReference>
<comment type="caution">
    <text evidence="13">The sequence shown here is derived from an EMBL/GenBank/DDBJ whole genome shotgun (WGS) entry which is preliminary data.</text>
</comment>
<evidence type="ECO:0000256" key="7">
    <source>
        <dbReference type="ARBA" id="ARBA00022989"/>
    </source>
</evidence>
<dbReference type="GO" id="GO:0016705">
    <property type="term" value="F:oxidoreductase activity, acting on paired donors, with incorporation or reduction of molecular oxygen"/>
    <property type="evidence" value="ECO:0007669"/>
    <property type="project" value="InterPro"/>
</dbReference>
<keyword evidence="14" id="KW-1185">Reference proteome</keyword>
<dbReference type="Proteomes" id="UP001154252">
    <property type="component" value="Unassembled WGS sequence"/>
</dbReference>
<dbReference type="GO" id="GO:0016020">
    <property type="term" value="C:membrane"/>
    <property type="evidence" value="ECO:0007669"/>
    <property type="project" value="UniProtKB-SubCell"/>
</dbReference>
<evidence type="ECO:0000256" key="9">
    <source>
        <dbReference type="ARBA" id="ARBA00023004"/>
    </source>
</evidence>
<evidence type="ECO:0008006" key="15">
    <source>
        <dbReference type="Google" id="ProtNLM"/>
    </source>
</evidence>
<evidence type="ECO:0000256" key="1">
    <source>
        <dbReference type="ARBA" id="ARBA00001971"/>
    </source>
</evidence>
<dbReference type="OrthoDB" id="6692864at2759"/>
<evidence type="ECO:0000256" key="4">
    <source>
        <dbReference type="ARBA" id="ARBA00022617"/>
    </source>
</evidence>
<comment type="similarity">
    <text evidence="3">Belongs to the cytochrome P450 family.</text>
</comment>
<evidence type="ECO:0000256" key="5">
    <source>
        <dbReference type="ARBA" id="ARBA00022692"/>
    </source>
</evidence>
<evidence type="ECO:0000313" key="13">
    <source>
        <dbReference type="EMBL" id="CAG8890508.1"/>
    </source>
</evidence>
<keyword evidence="11 12" id="KW-0472">Membrane</keyword>
<evidence type="ECO:0000256" key="6">
    <source>
        <dbReference type="ARBA" id="ARBA00022723"/>
    </source>
</evidence>
<gene>
    <name evidence="13" type="ORF">PEGY_LOCUS2343</name>
</gene>
<dbReference type="Gene3D" id="1.10.630.10">
    <property type="entry name" value="Cytochrome P450"/>
    <property type="match status" value="1"/>
</dbReference>
<feature type="transmembrane region" description="Helical" evidence="12">
    <location>
        <begin position="61"/>
        <end position="82"/>
    </location>
</feature>
<keyword evidence="7 12" id="KW-1133">Transmembrane helix</keyword>
<evidence type="ECO:0000256" key="2">
    <source>
        <dbReference type="ARBA" id="ARBA00004370"/>
    </source>
</evidence>
<dbReference type="InterPro" id="IPR036396">
    <property type="entry name" value="Cyt_P450_sf"/>
</dbReference>
<dbReference type="GO" id="GO:0004497">
    <property type="term" value="F:monooxygenase activity"/>
    <property type="evidence" value="ECO:0007669"/>
    <property type="project" value="UniProtKB-KW"/>
</dbReference>
<dbReference type="SUPFAM" id="SSF48264">
    <property type="entry name" value="Cytochrome P450"/>
    <property type="match status" value="1"/>
</dbReference>
<keyword evidence="4" id="KW-0349">Heme</keyword>
<comment type="subcellular location">
    <subcellularLocation>
        <location evidence="2">Membrane</location>
    </subcellularLocation>
</comment>
<evidence type="ECO:0000256" key="3">
    <source>
        <dbReference type="ARBA" id="ARBA00010617"/>
    </source>
</evidence>
<dbReference type="AlphaFoldDB" id="A0A9W4K6F1"/>
<keyword evidence="5 12" id="KW-0812">Transmembrane</keyword>
<dbReference type="PANTHER" id="PTHR24305:SF112">
    <property type="entry name" value="L-ORNITHINE-N5-MONOOXYGENASE (EUROFUNG)"/>
    <property type="match status" value="1"/>
</dbReference>
<dbReference type="PANTHER" id="PTHR24305">
    <property type="entry name" value="CYTOCHROME P450"/>
    <property type="match status" value="1"/>
</dbReference>
<comment type="cofactor">
    <cofactor evidence="1">
        <name>heme</name>
        <dbReference type="ChEBI" id="CHEBI:30413"/>
    </cofactor>
</comment>
<sequence length="328" mass="37922">MLAPAAVAITAGLLAHQLVFIHGEWHLKAPTVVVVHLLSGSLLYANHLFGHESDRASLSQTIYLATCYLSALFTSIAVYRLIFHRLKHFPGPRLAAVSKLWHVWECRDSRGHLILQAWHEKYGEFVRTGPAEITIFHPEAYEAMDGPDNRNTRSDWYDLLYPRISSIFTRDRELHHERRKMWEQALSRKVALEQSRPVLINDLMYFFAFDSMGDFAFSEDFGMMKNKRWHSSIAMLRSALTLLGPFSPAIWIPRLGFAFIPSLWKVRHWFHMLEFCDQCMARRMEKTPSDRDIASWFIEDHVRHGSDPTRARWLSGDTATLVVAGRSV</sequence>
<keyword evidence="10" id="KW-0503">Monooxygenase</keyword>
<accession>A0A9W4K6F1</accession>
<name>A0A9W4K6F1_9EURO</name>
<keyword evidence="8" id="KW-0560">Oxidoreductase</keyword>
<feature type="transmembrane region" description="Helical" evidence="12">
    <location>
        <begin position="27"/>
        <end position="49"/>
    </location>
</feature>
<dbReference type="EMBL" id="CAJVRC010000843">
    <property type="protein sequence ID" value="CAG8890508.1"/>
    <property type="molecule type" value="Genomic_DNA"/>
</dbReference>
<protein>
    <recommendedName>
        <fullName evidence="15">Cytochrome P450</fullName>
    </recommendedName>
</protein>